<keyword evidence="3" id="KW-1185">Reference proteome</keyword>
<dbReference type="Gene3D" id="3.10.450.390">
    <property type="entry name" value="Protein of unknown function DUF3889"/>
    <property type="match status" value="1"/>
</dbReference>
<feature type="signal peptide" evidence="1">
    <location>
        <begin position="1"/>
        <end position="22"/>
    </location>
</feature>
<gene>
    <name evidence="2" type="ORF">GJU40_06915</name>
</gene>
<dbReference type="AlphaFoldDB" id="A0A7X2LYJ3"/>
<dbReference type="InterPro" id="IPR024987">
    <property type="entry name" value="DUF3889"/>
</dbReference>
<comment type="caution">
    <text evidence="2">The sequence shown here is derived from an EMBL/GenBank/DDBJ whole genome shotgun (WGS) entry which is preliminary data.</text>
</comment>
<keyword evidence="1" id="KW-0732">Signal</keyword>
<dbReference type="OrthoDB" id="2377048at2"/>
<evidence type="ECO:0000313" key="2">
    <source>
        <dbReference type="EMBL" id="MRX71903.1"/>
    </source>
</evidence>
<reference evidence="2 3" key="1">
    <citation type="submission" date="2019-11" db="EMBL/GenBank/DDBJ databases">
        <title>Bacillus lacus genome.</title>
        <authorList>
            <person name="Allen C.J."/>
            <person name="Newman J.D."/>
        </authorList>
    </citation>
    <scope>NUCLEOTIDE SEQUENCE [LARGE SCALE GENOMIC DNA]</scope>
    <source>
        <strain evidence="2 3">KCTC 33946</strain>
    </source>
</reference>
<dbReference type="Proteomes" id="UP000448867">
    <property type="component" value="Unassembled WGS sequence"/>
</dbReference>
<evidence type="ECO:0000313" key="3">
    <source>
        <dbReference type="Proteomes" id="UP000448867"/>
    </source>
</evidence>
<organism evidence="2 3">
    <name type="scientific">Metabacillus lacus</name>
    <dbReference type="NCBI Taxonomy" id="1983721"/>
    <lineage>
        <taxon>Bacteria</taxon>
        <taxon>Bacillati</taxon>
        <taxon>Bacillota</taxon>
        <taxon>Bacilli</taxon>
        <taxon>Bacillales</taxon>
        <taxon>Bacillaceae</taxon>
        <taxon>Metabacillus</taxon>
    </lineage>
</organism>
<protein>
    <submittedName>
        <fullName evidence="2">DUF3889 domain-containing protein</fullName>
    </submittedName>
</protein>
<dbReference type="EMBL" id="WKKI01000008">
    <property type="protein sequence ID" value="MRX71903.1"/>
    <property type="molecule type" value="Genomic_DNA"/>
</dbReference>
<name>A0A7X2LYJ3_9BACI</name>
<sequence>MMRALLTGVLLISILFFPFAQTALCFQAEAALETPSHAKWGKLAVEKVREAYPSANIADYFHIGRTEEAKTAVESFRLWMKEGSKEYGLLVMITYDKQTERVISIKISKIS</sequence>
<evidence type="ECO:0000256" key="1">
    <source>
        <dbReference type="SAM" id="SignalP"/>
    </source>
</evidence>
<proteinExistence type="predicted"/>
<dbReference type="Pfam" id="PF13028">
    <property type="entry name" value="DUF3889"/>
    <property type="match status" value="1"/>
</dbReference>
<accession>A0A7X2LYJ3</accession>
<dbReference type="RefSeq" id="WP_154307031.1">
    <property type="nucleotide sequence ID" value="NZ_WKKI01000008.1"/>
</dbReference>
<feature type="chain" id="PRO_5039226073" evidence="1">
    <location>
        <begin position="23"/>
        <end position="111"/>
    </location>
</feature>